<accession>A0ABQ0C7G7</accession>
<keyword evidence="6 8" id="KW-0456">Lyase</keyword>
<keyword evidence="4 8" id="KW-0057">Aromatic amino acid biosynthesis</keyword>
<dbReference type="Gene3D" id="3.40.190.10">
    <property type="entry name" value="Periplasmic binding protein-like II"/>
    <property type="match status" value="2"/>
</dbReference>
<dbReference type="RefSeq" id="WP_420904553.1">
    <property type="nucleotide sequence ID" value="NZ_BAAFGK010000004.1"/>
</dbReference>
<dbReference type="InterPro" id="IPR008242">
    <property type="entry name" value="Chor_mutase/pphenate_deHydtase"/>
</dbReference>
<gene>
    <name evidence="12" type="primary">pheA2</name>
    <name evidence="8" type="synonym">pheA</name>
    <name evidence="12" type="ORF">SIID45300_01148</name>
</gene>
<dbReference type="EC" id="4.2.1.51" evidence="2 8"/>
<evidence type="ECO:0000256" key="2">
    <source>
        <dbReference type="ARBA" id="ARBA00013147"/>
    </source>
</evidence>
<keyword evidence="3 8" id="KW-0028">Amino-acid biosynthesis</keyword>
<comment type="catalytic activity">
    <reaction evidence="7 8">
        <text>prephenate + H(+) = 3-phenylpyruvate + CO2 + H2O</text>
        <dbReference type="Rhea" id="RHEA:21648"/>
        <dbReference type="ChEBI" id="CHEBI:15377"/>
        <dbReference type="ChEBI" id="CHEBI:15378"/>
        <dbReference type="ChEBI" id="CHEBI:16526"/>
        <dbReference type="ChEBI" id="CHEBI:18005"/>
        <dbReference type="ChEBI" id="CHEBI:29934"/>
        <dbReference type="EC" id="4.2.1.51"/>
    </reaction>
</comment>
<dbReference type="InterPro" id="IPR001086">
    <property type="entry name" value="Preph_deHydtase"/>
</dbReference>
<dbReference type="InterPro" id="IPR018528">
    <property type="entry name" value="Preph_deHydtase_CS"/>
</dbReference>
<evidence type="ECO:0000256" key="1">
    <source>
        <dbReference type="ARBA" id="ARBA00004741"/>
    </source>
</evidence>
<evidence type="ECO:0000313" key="13">
    <source>
        <dbReference type="Proteomes" id="UP001628193"/>
    </source>
</evidence>
<comment type="pathway">
    <text evidence="1 8">Amino-acid biosynthesis; L-phenylalanine biosynthesis; phenylpyruvate from prephenate: step 1/1.</text>
</comment>
<protein>
    <recommendedName>
        <fullName evidence="2 8">Prephenate dehydratase</fullName>
        <shortName evidence="8">PDT</shortName>
        <ecNumber evidence="2 8">4.2.1.51</ecNumber>
    </recommendedName>
</protein>
<dbReference type="PANTHER" id="PTHR21022">
    <property type="entry name" value="PREPHENATE DEHYDRATASE P PROTEIN"/>
    <property type="match status" value="1"/>
</dbReference>
<dbReference type="InterPro" id="IPR002912">
    <property type="entry name" value="ACT_dom"/>
</dbReference>
<proteinExistence type="predicted"/>
<dbReference type="SUPFAM" id="SSF53850">
    <property type="entry name" value="Periplasmic binding protein-like II"/>
    <property type="match status" value="1"/>
</dbReference>
<name>A0ABQ0C7G7_9PROT</name>
<evidence type="ECO:0000256" key="6">
    <source>
        <dbReference type="ARBA" id="ARBA00023239"/>
    </source>
</evidence>
<evidence type="ECO:0000256" key="5">
    <source>
        <dbReference type="ARBA" id="ARBA00023222"/>
    </source>
</evidence>
<dbReference type="CDD" id="cd04905">
    <property type="entry name" value="ACT_CM-PDT"/>
    <property type="match status" value="1"/>
</dbReference>
<evidence type="ECO:0000313" key="12">
    <source>
        <dbReference type="EMBL" id="GAB0056833.1"/>
    </source>
</evidence>
<feature type="domain" description="ACT" evidence="11">
    <location>
        <begin position="216"/>
        <end position="293"/>
    </location>
</feature>
<evidence type="ECO:0000256" key="8">
    <source>
        <dbReference type="RuleBase" id="RU361254"/>
    </source>
</evidence>
<keyword evidence="13" id="KW-1185">Reference proteome</keyword>
<dbReference type="Proteomes" id="UP001628193">
    <property type="component" value="Unassembled WGS sequence"/>
</dbReference>
<evidence type="ECO:0000256" key="7">
    <source>
        <dbReference type="ARBA" id="ARBA00047848"/>
    </source>
</evidence>
<organism evidence="12 13">
    <name type="scientific">Candidatus Magnetaquiglobus chichijimensis</name>
    <dbReference type="NCBI Taxonomy" id="3141448"/>
    <lineage>
        <taxon>Bacteria</taxon>
        <taxon>Pseudomonadati</taxon>
        <taxon>Pseudomonadota</taxon>
        <taxon>Magnetococcia</taxon>
        <taxon>Magnetococcales</taxon>
        <taxon>Candidatus Magnetaquicoccaceae</taxon>
        <taxon>Candidatus Magnetaquiglobus</taxon>
    </lineage>
</organism>
<dbReference type="PROSITE" id="PS51671">
    <property type="entry name" value="ACT"/>
    <property type="match status" value="1"/>
</dbReference>
<dbReference type="Gene3D" id="3.30.70.260">
    <property type="match status" value="1"/>
</dbReference>
<feature type="domain" description="Prephenate dehydratase" evidence="10">
    <location>
        <begin position="27"/>
        <end position="202"/>
    </location>
</feature>
<reference evidence="12 13" key="2">
    <citation type="submission" date="2024-09" db="EMBL/GenBank/DDBJ databases">
        <title>Draft genome sequence of Candidatus Magnetaquicoccaceae bacterium FCR-1.</title>
        <authorList>
            <person name="Shimoshige H."/>
            <person name="Shimamura S."/>
            <person name="Taoka A."/>
            <person name="Kobayashi H."/>
            <person name="Maekawa T."/>
        </authorList>
    </citation>
    <scope>NUCLEOTIDE SEQUENCE [LARGE SCALE GENOMIC DNA]</scope>
    <source>
        <strain evidence="12 13">FCR-1</strain>
    </source>
</reference>
<evidence type="ECO:0000259" key="10">
    <source>
        <dbReference type="PROSITE" id="PS51171"/>
    </source>
</evidence>
<feature type="region of interest" description="Disordered" evidence="9">
    <location>
        <begin position="1"/>
        <end position="25"/>
    </location>
</feature>
<keyword evidence="5 8" id="KW-0584">Phenylalanine biosynthesis</keyword>
<dbReference type="InterPro" id="IPR045865">
    <property type="entry name" value="ACT-like_dom_sf"/>
</dbReference>
<dbReference type="SUPFAM" id="SSF55021">
    <property type="entry name" value="ACT-like"/>
    <property type="match status" value="1"/>
</dbReference>
<dbReference type="PROSITE" id="PS00858">
    <property type="entry name" value="PREPHENATE_DEHYDR_2"/>
    <property type="match status" value="1"/>
</dbReference>
<dbReference type="NCBIfam" id="NF008865">
    <property type="entry name" value="PRK11898.1"/>
    <property type="match status" value="1"/>
</dbReference>
<dbReference type="PANTHER" id="PTHR21022:SF19">
    <property type="entry name" value="PREPHENATE DEHYDRATASE-RELATED"/>
    <property type="match status" value="1"/>
</dbReference>
<dbReference type="PROSITE" id="PS00857">
    <property type="entry name" value="PREPHENATE_DEHYDR_1"/>
    <property type="match status" value="1"/>
</dbReference>
<dbReference type="PROSITE" id="PS51171">
    <property type="entry name" value="PREPHENATE_DEHYDR_3"/>
    <property type="match status" value="1"/>
</dbReference>
<evidence type="ECO:0000256" key="4">
    <source>
        <dbReference type="ARBA" id="ARBA00023141"/>
    </source>
</evidence>
<evidence type="ECO:0000256" key="3">
    <source>
        <dbReference type="ARBA" id="ARBA00022605"/>
    </source>
</evidence>
<dbReference type="PIRSF" id="PIRSF001500">
    <property type="entry name" value="Chor_mut_pdt_Ppr"/>
    <property type="match status" value="1"/>
</dbReference>
<evidence type="ECO:0000256" key="9">
    <source>
        <dbReference type="SAM" id="MobiDB-lite"/>
    </source>
</evidence>
<dbReference type="CDD" id="cd13631">
    <property type="entry name" value="PBP2_Ct-PDT_like"/>
    <property type="match status" value="1"/>
</dbReference>
<reference evidence="12 13" key="1">
    <citation type="submission" date="2024-05" db="EMBL/GenBank/DDBJ databases">
        <authorList>
            <consortium name="Candidatus Magnetaquicoccaceae bacterium FCR-1 genome sequencing consortium"/>
            <person name="Shimoshige H."/>
            <person name="Shimamura S."/>
            <person name="Taoka A."/>
            <person name="Kobayashi H."/>
            <person name="Maekawa T."/>
        </authorList>
    </citation>
    <scope>NUCLEOTIDE SEQUENCE [LARGE SCALE GENOMIC DNA]</scope>
    <source>
        <strain evidence="12 13">FCR-1</strain>
    </source>
</reference>
<dbReference type="Pfam" id="PF00800">
    <property type="entry name" value="PDT"/>
    <property type="match status" value="1"/>
</dbReference>
<sequence>MSNTSHLPEEDTSPSRETPAREPLEKTVAFQGERGAYSEQACRESLPGYRTIPCRTFEEVFQAVDEREASIGMIPVENSIAGVVSDSYDLLAVFQLHILGEYYLRVRHALLGLPGTRIDDVRAVYSHPQALAQCRTFIRKHGWACNAVYDTAGAAADLAERGGTLEAAIAAELCAELYGLDVLARDIQDSRLNTTRFLQIVKERHVPPKEVPCKTSLIFEVRNIPAALYKCLGGFATNGVNLTRLESRPVPGTPWSYHFYLDFQGRPEERPCKLALEELDFFTSSLKILGSYPESPTWHPQP</sequence>
<evidence type="ECO:0000259" key="11">
    <source>
        <dbReference type="PROSITE" id="PS51671"/>
    </source>
</evidence>
<dbReference type="EMBL" id="BAAFGK010000004">
    <property type="protein sequence ID" value="GAB0056833.1"/>
    <property type="molecule type" value="Genomic_DNA"/>
</dbReference>
<comment type="caution">
    <text evidence="12">The sequence shown here is derived from an EMBL/GenBank/DDBJ whole genome shotgun (WGS) entry which is preliminary data.</text>
</comment>